<keyword evidence="3" id="KW-1185">Reference proteome</keyword>
<accession>A0ABV6P694</accession>
<organism evidence="2 3">
    <name type="scientific">Plantactinospora siamensis</name>
    <dbReference type="NCBI Taxonomy" id="555372"/>
    <lineage>
        <taxon>Bacteria</taxon>
        <taxon>Bacillati</taxon>
        <taxon>Actinomycetota</taxon>
        <taxon>Actinomycetes</taxon>
        <taxon>Micromonosporales</taxon>
        <taxon>Micromonosporaceae</taxon>
        <taxon>Plantactinospora</taxon>
    </lineage>
</organism>
<comment type="caution">
    <text evidence="2">The sequence shown here is derived from an EMBL/GenBank/DDBJ whole genome shotgun (WGS) entry which is preliminary data.</text>
</comment>
<dbReference type="Pfam" id="PF11997">
    <property type="entry name" value="DUF3492"/>
    <property type="match status" value="1"/>
</dbReference>
<dbReference type="NCBIfam" id="NF038011">
    <property type="entry name" value="PelF"/>
    <property type="match status" value="1"/>
</dbReference>
<proteinExistence type="predicted"/>
<sequence>MRIALVSEGTYPYALGGVSVWCDQLIRGMPEHRWEMVALVVDGTETEIYERPDNLAAVRPVPLWEARRGGGRTRPDPCFPAIYRPFVEQFLAPLPPDGAAAARLGRRFSSALRSLYEYGRAHDLGTALTSNAALSVLTDVWRSLRTERYDGRLTLADAVDTANLIEHMLRPLSARPVEADVLHAAMNGLSILPGLVAKWHGGTPLVLSEHGIYLRERYLAELGAGVTQPVKVALLGFFRALASAAYATADVIAPHSRYNRRWQLRNGADPGRLWTMYNGVDPAIFPVAGTEPAEPTIVFMGRIDPLKDLHTLIRAFAEVVRQLPDARLRIFGNVPQENLDYRDACLDLIGQLGLAGRAVLEGRIEQPLDAYRSGHIVALTSISEGFPFTVIESMACGRPVVCTDVGGVAEAVGDAGIVVPARDVPAIAAACVTLLTDHDQRARRATAARSRVLEHFTLARWNDEYRQLYDKLAGAGTVE</sequence>
<dbReference type="Gene3D" id="3.40.50.2000">
    <property type="entry name" value="Glycogen Phosphorylase B"/>
    <property type="match status" value="2"/>
</dbReference>
<evidence type="ECO:0000259" key="1">
    <source>
        <dbReference type="Pfam" id="PF11997"/>
    </source>
</evidence>
<dbReference type="PANTHER" id="PTHR12526:SF636">
    <property type="entry name" value="BLL3647 PROTEIN"/>
    <property type="match status" value="1"/>
</dbReference>
<dbReference type="Proteomes" id="UP001589894">
    <property type="component" value="Unassembled WGS sequence"/>
</dbReference>
<name>A0ABV6P694_9ACTN</name>
<dbReference type="EMBL" id="JBHLUE010000034">
    <property type="protein sequence ID" value="MFC0568494.1"/>
    <property type="molecule type" value="Genomic_DNA"/>
</dbReference>
<dbReference type="SUPFAM" id="SSF53756">
    <property type="entry name" value="UDP-Glycosyltransferase/glycogen phosphorylase"/>
    <property type="match status" value="1"/>
</dbReference>
<evidence type="ECO:0000313" key="3">
    <source>
        <dbReference type="Proteomes" id="UP001589894"/>
    </source>
</evidence>
<evidence type="ECO:0000313" key="2">
    <source>
        <dbReference type="EMBL" id="MFC0568494.1"/>
    </source>
</evidence>
<dbReference type="PANTHER" id="PTHR12526">
    <property type="entry name" value="GLYCOSYLTRANSFERASE"/>
    <property type="match status" value="1"/>
</dbReference>
<feature type="domain" description="DUF3492" evidence="1">
    <location>
        <begin position="1"/>
        <end position="270"/>
    </location>
</feature>
<reference evidence="2 3" key="1">
    <citation type="submission" date="2024-09" db="EMBL/GenBank/DDBJ databases">
        <authorList>
            <person name="Sun Q."/>
            <person name="Mori K."/>
        </authorList>
    </citation>
    <scope>NUCLEOTIDE SEQUENCE [LARGE SCALE GENOMIC DNA]</scope>
    <source>
        <strain evidence="2 3">TBRC 2205</strain>
    </source>
</reference>
<protein>
    <submittedName>
        <fullName evidence="2">GT4 family glycosyltransferase PelF</fullName>
    </submittedName>
</protein>
<dbReference type="RefSeq" id="WP_377344003.1">
    <property type="nucleotide sequence ID" value="NZ_JBHLUE010000034.1"/>
</dbReference>
<dbReference type="Pfam" id="PF13692">
    <property type="entry name" value="Glyco_trans_1_4"/>
    <property type="match status" value="1"/>
</dbReference>
<dbReference type="InterPro" id="IPR022622">
    <property type="entry name" value="DUF3492"/>
</dbReference>
<dbReference type="InterPro" id="IPR047691">
    <property type="entry name" value="PelF-like"/>
</dbReference>
<gene>
    <name evidence="2" type="primary">pelF</name>
    <name evidence="2" type="ORF">ACFFHU_30705</name>
</gene>